<keyword evidence="2" id="KW-1185">Reference proteome</keyword>
<evidence type="ECO:0000313" key="1">
    <source>
        <dbReference type="EMBL" id="KAK2736072.1"/>
    </source>
</evidence>
<sequence length="381" mass="40855">MLQTGIESTGASVGAAIATANKILFESLKPNPLGPGEAGLRAGNLWLGARDRATVEICLSDQIEPMLAHAVSLGREPCLSRRRTPTEPSLQEWQLPSTFEIRLLSGAALEQDWSRKGHVEGRGRNCSVRSRAWWPYQAAVLREPANFPQSFRGCAVSHSEGIFRQRCANTAVEGACGMTVDAQQLARIRRRSTERLASEDSVRDSVKGLDRGWKVTESSGDSTANGTGSGLTVEEISRELCRVIERACEVEDHGCGHLIVRSGCTTEMAAADGRQSIVESVIERGDGEMGVVSMVSEPGVQHGEVWRMCGCDMAVVYAVRGSRSMTAQVDAVANSIAGMEATSDTSSSPLMLLALLPCVHHCDTVRLRPVKGRPLVDAGGA</sequence>
<protein>
    <submittedName>
        <fullName evidence="1">Uncharacterized protein</fullName>
    </submittedName>
</protein>
<dbReference type="Proteomes" id="UP001281614">
    <property type="component" value="Unassembled WGS sequence"/>
</dbReference>
<reference evidence="1" key="1">
    <citation type="submission" date="2023-02" db="EMBL/GenBank/DDBJ databases">
        <title>Colletotrichum kahawae CIFC_Que2 genome sequencing and assembly.</title>
        <authorList>
            <person name="Baroncelli R."/>
        </authorList>
    </citation>
    <scope>NUCLEOTIDE SEQUENCE</scope>
    <source>
        <strain evidence="1">CIFC_Que2</strain>
    </source>
</reference>
<gene>
    <name evidence="1" type="ORF">CKAH01_07826</name>
</gene>
<dbReference type="EMBL" id="VYYT01000433">
    <property type="protein sequence ID" value="KAK2736072.1"/>
    <property type="molecule type" value="Genomic_DNA"/>
</dbReference>
<dbReference type="AlphaFoldDB" id="A0AAD9Y301"/>
<accession>A0AAD9Y301</accession>
<proteinExistence type="predicted"/>
<name>A0AAD9Y301_COLKA</name>
<evidence type="ECO:0000313" key="2">
    <source>
        <dbReference type="Proteomes" id="UP001281614"/>
    </source>
</evidence>
<organism evidence="1 2">
    <name type="scientific">Colletotrichum kahawae</name>
    <name type="common">Coffee berry disease fungus</name>
    <dbReference type="NCBI Taxonomy" id="34407"/>
    <lineage>
        <taxon>Eukaryota</taxon>
        <taxon>Fungi</taxon>
        <taxon>Dikarya</taxon>
        <taxon>Ascomycota</taxon>
        <taxon>Pezizomycotina</taxon>
        <taxon>Sordariomycetes</taxon>
        <taxon>Hypocreomycetidae</taxon>
        <taxon>Glomerellales</taxon>
        <taxon>Glomerellaceae</taxon>
        <taxon>Colletotrichum</taxon>
        <taxon>Colletotrichum gloeosporioides species complex</taxon>
    </lineage>
</organism>
<comment type="caution">
    <text evidence="1">The sequence shown here is derived from an EMBL/GenBank/DDBJ whole genome shotgun (WGS) entry which is preliminary data.</text>
</comment>